<dbReference type="RefSeq" id="WP_120177074.1">
    <property type="nucleotide sequence ID" value="NZ_AP018786.1"/>
</dbReference>
<evidence type="ECO:0000313" key="2">
    <source>
        <dbReference type="EMBL" id="BBF23472.1"/>
    </source>
</evidence>
<dbReference type="KEGG" id="sutt:SUTMEG_13630"/>
<evidence type="ECO:0000313" key="3">
    <source>
        <dbReference type="Proteomes" id="UP000271003"/>
    </source>
</evidence>
<dbReference type="Pfam" id="PF07178">
    <property type="entry name" value="TraL"/>
    <property type="match status" value="1"/>
</dbReference>
<evidence type="ECO:0008006" key="4">
    <source>
        <dbReference type="Google" id="ProtNLM"/>
    </source>
</evidence>
<dbReference type="EMBL" id="AP018786">
    <property type="protein sequence ID" value="BBF23472.1"/>
    <property type="molecule type" value="Genomic_DNA"/>
</dbReference>
<dbReference type="OrthoDB" id="8548046at2"/>
<dbReference type="GO" id="GO:0019867">
    <property type="term" value="C:outer membrane"/>
    <property type="evidence" value="ECO:0007669"/>
    <property type="project" value="InterPro"/>
</dbReference>
<name>A0A2Z6IB44_9BURK</name>
<dbReference type="NCBIfam" id="TIGR02762">
    <property type="entry name" value="TraL_TIGR"/>
    <property type="match status" value="1"/>
</dbReference>
<keyword evidence="1" id="KW-0472">Membrane</keyword>
<dbReference type="InterPro" id="IPR009838">
    <property type="entry name" value="T4SS_TraL"/>
</dbReference>
<dbReference type="Proteomes" id="UP000271003">
    <property type="component" value="Chromosome"/>
</dbReference>
<protein>
    <recommendedName>
        <fullName evidence="4">Type IV conjugative transfer system protein TraL</fullName>
    </recommendedName>
</protein>
<keyword evidence="1" id="KW-0812">Transmembrane</keyword>
<sequence length="92" mass="9849">MRSTPVPKNLDAKPRILFWDAETVLAAVALTGIGTVLGHAVTGAILGVAAGYALHRLLASRVRGFPLHLAYWHFGAGSFKRTPPSAKRRFVG</sequence>
<keyword evidence="3" id="KW-1185">Reference proteome</keyword>
<gene>
    <name evidence="2" type="ORF">SUTMEG_13630</name>
</gene>
<keyword evidence="1" id="KW-1133">Transmembrane helix</keyword>
<proteinExistence type="predicted"/>
<organism evidence="2 3">
    <name type="scientific">Sutterella megalosphaeroides</name>
    <dbReference type="NCBI Taxonomy" id="2494234"/>
    <lineage>
        <taxon>Bacteria</taxon>
        <taxon>Pseudomonadati</taxon>
        <taxon>Pseudomonadota</taxon>
        <taxon>Betaproteobacteria</taxon>
        <taxon>Burkholderiales</taxon>
        <taxon>Sutterellaceae</taxon>
        <taxon>Sutterella</taxon>
    </lineage>
</organism>
<reference evidence="2 3" key="1">
    <citation type="journal article" date="2018" name="Int. J. Syst. Evol. Microbiol.">
        <title>Mesosutterella multiformis gen. nov., sp. nov., a member of the family Sutterellaceae and Sutterella megalosphaeroides sp. nov., isolated from human faeces.</title>
        <authorList>
            <person name="Sakamoto M."/>
            <person name="Ikeyama N."/>
            <person name="Kunihiro T."/>
            <person name="Iino T."/>
            <person name="Yuki M."/>
            <person name="Ohkuma M."/>
        </authorList>
    </citation>
    <scope>NUCLEOTIDE SEQUENCE [LARGE SCALE GENOMIC DNA]</scope>
    <source>
        <strain evidence="2 3">6FBBBH3</strain>
    </source>
</reference>
<feature type="transmembrane region" description="Helical" evidence="1">
    <location>
        <begin position="24"/>
        <end position="54"/>
    </location>
</feature>
<evidence type="ECO:0000256" key="1">
    <source>
        <dbReference type="SAM" id="Phobius"/>
    </source>
</evidence>
<dbReference type="AlphaFoldDB" id="A0A2Z6IB44"/>
<accession>A0A2Z6IB44</accession>